<sequence length="77" mass="8997">MQKSEREAAIAANKQPIPPEQMLIICTELRALTNLIRENRGINSPAKAADVFDGWIDRTEKRARQDITMRKWRNEKY</sequence>
<dbReference type="RefSeq" id="WP_024154289.1">
    <property type="nucleotide sequence ID" value="NZ_QAQA01000057.1"/>
</dbReference>
<reference evidence="1 2" key="1">
    <citation type="submission" date="2018-04" db="EMBL/GenBank/DDBJ databases">
        <title>Whole genome sequencing of Salmonella enterica.</title>
        <authorList>
            <person name="Bell R."/>
        </authorList>
    </citation>
    <scope>NUCLEOTIDE SEQUENCE [LARGE SCALE GENOMIC DNA]</scope>
    <source>
        <strain evidence="1 2">CFSAN058603</strain>
    </source>
</reference>
<proteinExistence type="predicted"/>
<comment type="caution">
    <text evidence="1">The sequence shown here is derived from an EMBL/GenBank/DDBJ whole genome shotgun (WGS) entry which is preliminary data.</text>
</comment>
<protein>
    <submittedName>
        <fullName evidence="1">Uncharacterized protein</fullName>
    </submittedName>
</protein>
<dbReference type="EMBL" id="QARU01000042">
    <property type="protein sequence ID" value="PUF70908.1"/>
    <property type="molecule type" value="Genomic_DNA"/>
</dbReference>
<accession>A0A2T6WZT2</accession>
<dbReference type="AlphaFoldDB" id="A0A2T6WZT2"/>
<evidence type="ECO:0000313" key="1">
    <source>
        <dbReference type="EMBL" id="PUF70908.1"/>
    </source>
</evidence>
<gene>
    <name evidence="1" type="ORF">DAX91_27450</name>
</gene>
<name>A0A2T6WZT2_SALET</name>
<evidence type="ECO:0000313" key="2">
    <source>
        <dbReference type="Proteomes" id="UP000250700"/>
    </source>
</evidence>
<organism evidence="1 2">
    <name type="scientific">Salmonella enterica I</name>
    <dbReference type="NCBI Taxonomy" id="59201"/>
    <lineage>
        <taxon>Bacteria</taxon>
        <taxon>Pseudomonadati</taxon>
        <taxon>Pseudomonadota</taxon>
        <taxon>Gammaproteobacteria</taxon>
        <taxon>Enterobacterales</taxon>
        <taxon>Enterobacteriaceae</taxon>
        <taxon>Salmonella</taxon>
    </lineage>
</organism>
<dbReference type="Proteomes" id="UP000250700">
    <property type="component" value="Unassembled WGS sequence"/>
</dbReference>